<dbReference type="CDD" id="cd05399">
    <property type="entry name" value="NT_Rel-Spo_like"/>
    <property type="match status" value="1"/>
</dbReference>
<dbReference type="SUPFAM" id="SSF81301">
    <property type="entry name" value="Nucleotidyltransferase"/>
    <property type="match status" value="1"/>
</dbReference>
<dbReference type="InterPro" id="IPR007685">
    <property type="entry name" value="RelA_SpoT"/>
</dbReference>
<dbReference type="HOGENOM" id="CLU_077095_0_0_11"/>
<accession>A0A0A8BB91</accession>
<dbReference type="KEGG" id="cbac:JI75_07005"/>
<dbReference type="Gene3D" id="3.30.460.10">
    <property type="entry name" value="Beta Polymerase, domain 2"/>
    <property type="match status" value="1"/>
</dbReference>
<evidence type="ECO:0000259" key="1">
    <source>
        <dbReference type="SMART" id="SM00954"/>
    </source>
</evidence>
<dbReference type="EMBL" id="CP009302">
    <property type="protein sequence ID" value="AJC12447.1"/>
    <property type="molecule type" value="Genomic_DNA"/>
</dbReference>
<name>A0A0A8BB91_9ACTN</name>
<dbReference type="STRING" id="1531429.JI75_07005"/>
<dbReference type="AlphaFoldDB" id="A0A0A8BB91"/>
<dbReference type="OrthoDB" id="9789634at2"/>
<dbReference type="GO" id="GO:0015969">
    <property type="term" value="P:guanosine tetraphosphate metabolic process"/>
    <property type="evidence" value="ECO:0007669"/>
    <property type="project" value="InterPro"/>
</dbReference>
<dbReference type="PANTHER" id="PTHR47837">
    <property type="entry name" value="GTP PYROPHOSPHOKINASE YJBM"/>
    <property type="match status" value="1"/>
</dbReference>
<reference evidence="3" key="1">
    <citation type="submission" date="2014-08" db="EMBL/GenBank/DDBJ databases">
        <title>Coriobacteriaceae sp. complete genome.</title>
        <authorList>
            <person name="Looft T."/>
            <person name="Bayles D.O."/>
            <person name="Stanton T.B."/>
        </authorList>
    </citation>
    <scope>NUCLEOTIDE SEQUENCE [LARGE SCALE GENOMIC DNA]</scope>
    <source>
        <strain evidence="3">68-1-3</strain>
    </source>
</reference>
<dbReference type="RefSeq" id="WP_039689758.1">
    <property type="nucleotide sequence ID" value="NZ_CP009302.1"/>
</dbReference>
<gene>
    <name evidence="2" type="ORF">JI75_07005</name>
</gene>
<dbReference type="Gene3D" id="1.10.287.860">
    <property type="entry name" value="Nucleotidyltransferase"/>
    <property type="match status" value="1"/>
</dbReference>
<evidence type="ECO:0000313" key="3">
    <source>
        <dbReference type="Proteomes" id="UP000031121"/>
    </source>
</evidence>
<feature type="domain" description="RelA/SpoT" evidence="1">
    <location>
        <begin position="82"/>
        <end position="205"/>
    </location>
</feature>
<dbReference type="InterPro" id="IPR052366">
    <property type="entry name" value="GTP_Pyrophosphokinase"/>
</dbReference>
<organism evidence="2 3">
    <name type="scientific">Berryella intestinalis</name>
    <dbReference type="NCBI Taxonomy" id="1531429"/>
    <lineage>
        <taxon>Bacteria</taxon>
        <taxon>Bacillati</taxon>
        <taxon>Actinomycetota</taxon>
        <taxon>Coriobacteriia</taxon>
        <taxon>Eggerthellales</taxon>
        <taxon>Eggerthellaceae</taxon>
        <taxon>Berryella</taxon>
    </lineage>
</organism>
<sequence length="238" mass="27850">MDQSSSLTERIERIDPHRSLVKPGEEDLMVETSENARRFFADVLPMLARYHAAMREMEVRFEIIDRDLSVRRHRNPIHHVESRVKDPRGVYEKLARYGKPQTVANAERYVMDIAGVRVICSYIHDVYELCEMLKRHDDLEVVNIKDYVANPKPNGYRSLHMIVKIPVHFVDRTDMIPVEVQIRTIAMDFWASLEHELKYKAVSEVAGIDSYDELRDCSRIIRNVESRMRILAQALDAE</sequence>
<protein>
    <submittedName>
        <fullName evidence="2">(P)ppGpp synthetase</fullName>
    </submittedName>
</protein>
<dbReference type="Pfam" id="PF04607">
    <property type="entry name" value="RelA_SpoT"/>
    <property type="match status" value="1"/>
</dbReference>
<proteinExistence type="predicted"/>
<dbReference type="InterPro" id="IPR043519">
    <property type="entry name" value="NT_sf"/>
</dbReference>
<reference evidence="2 3" key="2">
    <citation type="journal article" date="2015" name="Genome Announc.">
        <title>Complete Genome Sequence of Coriobacteriaceae Strain 68-1-3, a Novel Mucus-Degrading Isolate from the Swine Intestinal Tract.</title>
        <authorList>
            <person name="Looft T."/>
            <person name="Bayles D.O."/>
            <person name="Alt D.P."/>
            <person name="Stanton T.B."/>
        </authorList>
    </citation>
    <scope>NUCLEOTIDE SEQUENCE [LARGE SCALE GENOMIC DNA]</scope>
    <source>
        <strain evidence="2 3">68-1-3</strain>
    </source>
</reference>
<keyword evidence="3" id="KW-1185">Reference proteome</keyword>
<dbReference type="PANTHER" id="PTHR47837:SF2">
    <property type="entry name" value="GTP PYROPHOSPHOKINASE YWAC"/>
    <property type="match status" value="1"/>
</dbReference>
<evidence type="ECO:0000313" key="2">
    <source>
        <dbReference type="EMBL" id="AJC12447.1"/>
    </source>
</evidence>
<dbReference type="SMART" id="SM00954">
    <property type="entry name" value="RelA_SpoT"/>
    <property type="match status" value="1"/>
</dbReference>
<dbReference type="Proteomes" id="UP000031121">
    <property type="component" value="Chromosome"/>
</dbReference>